<evidence type="ECO:0000313" key="3">
    <source>
        <dbReference type="Proteomes" id="UP000663881"/>
    </source>
</evidence>
<feature type="transmembrane region" description="Helical" evidence="1">
    <location>
        <begin position="20"/>
        <end position="39"/>
    </location>
</feature>
<dbReference type="AlphaFoldDB" id="A0A820NIC2"/>
<dbReference type="Proteomes" id="UP000663881">
    <property type="component" value="Unassembled WGS sequence"/>
</dbReference>
<reference evidence="2" key="1">
    <citation type="submission" date="2021-02" db="EMBL/GenBank/DDBJ databases">
        <authorList>
            <person name="Nowell W R."/>
        </authorList>
    </citation>
    <scope>NUCLEOTIDE SEQUENCE</scope>
</reference>
<sequence length="77" mass="8932">IIGLLVTGSKTATHSYNYNTIVVVLLTEFTKLVAALTIYRQTHSFNQMRTDIMNNRTGNSKTKVRLFYKYTDLNKHY</sequence>
<feature type="non-terminal residue" evidence="2">
    <location>
        <position position="1"/>
    </location>
</feature>
<keyword evidence="1" id="KW-0472">Membrane</keyword>
<keyword evidence="1" id="KW-1133">Transmembrane helix</keyword>
<dbReference type="EMBL" id="CAJOAY010026503">
    <property type="protein sequence ID" value="CAF4391108.1"/>
    <property type="molecule type" value="Genomic_DNA"/>
</dbReference>
<protein>
    <submittedName>
        <fullName evidence="2">Uncharacterized protein</fullName>
    </submittedName>
</protein>
<gene>
    <name evidence="2" type="ORF">OKA104_LOCUS50879</name>
</gene>
<name>A0A820NIC2_9BILA</name>
<accession>A0A820NIC2</accession>
<evidence type="ECO:0000313" key="2">
    <source>
        <dbReference type="EMBL" id="CAF4391108.1"/>
    </source>
</evidence>
<comment type="caution">
    <text evidence="2">The sequence shown here is derived from an EMBL/GenBank/DDBJ whole genome shotgun (WGS) entry which is preliminary data.</text>
</comment>
<organism evidence="2 3">
    <name type="scientific">Adineta steineri</name>
    <dbReference type="NCBI Taxonomy" id="433720"/>
    <lineage>
        <taxon>Eukaryota</taxon>
        <taxon>Metazoa</taxon>
        <taxon>Spiralia</taxon>
        <taxon>Gnathifera</taxon>
        <taxon>Rotifera</taxon>
        <taxon>Eurotatoria</taxon>
        <taxon>Bdelloidea</taxon>
        <taxon>Adinetida</taxon>
        <taxon>Adinetidae</taxon>
        <taxon>Adineta</taxon>
    </lineage>
</organism>
<evidence type="ECO:0000256" key="1">
    <source>
        <dbReference type="SAM" id="Phobius"/>
    </source>
</evidence>
<proteinExistence type="predicted"/>
<keyword evidence="1" id="KW-0812">Transmembrane</keyword>